<dbReference type="PANTHER" id="PTHR43267:SF1">
    <property type="entry name" value="TRNA THREONYLCARBAMOYLADENOSINE DEHYDRATASE"/>
    <property type="match status" value="1"/>
</dbReference>
<reference evidence="2 3" key="1">
    <citation type="submission" date="2020-07" db="EMBL/GenBank/DDBJ databases">
        <title>Bradyrhizobium diversity isolated from nodules of indigenous legumes of Western Australia.</title>
        <authorList>
            <person name="Klepa M.S."/>
        </authorList>
    </citation>
    <scope>NUCLEOTIDE SEQUENCE [LARGE SCALE GENOMIC DNA]</scope>
    <source>
        <strain evidence="2 3">CNPSo 4010</strain>
    </source>
</reference>
<evidence type="ECO:0000259" key="1">
    <source>
        <dbReference type="Pfam" id="PF00899"/>
    </source>
</evidence>
<dbReference type="InterPro" id="IPR016135">
    <property type="entry name" value="UBQ-conjugating_enzyme/RWD"/>
</dbReference>
<dbReference type="InterPro" id="IPR035985">
    <property type="entry name" value="Ubiquitin-activating_enz"/>
</dbReference>
<dbReference type="EMBL" id="JACCHP010000001">
    <property type="protein sequence ID" value="MBH5396370.1"/>
    <property type="molecule type" value="Genomic_DNA"/>
</dbReference>
<organism evidence="2 3">
    <name type="scientific">Bradyrhizobium agreste</name>
    <dbReference type="NCBI Taxonomy" id="2751811"/>
    <lineage>
        <taxon>Bacteria</taxon>
        <taxon>Pseudomonadati</taxon>
        <taxon>Pseudomonadota</taxon>
        <taxon>Alphaproteobacteria</taxon>
        <taxon>Hyphomicrobiales</taxon>
        <taxon>Nitrobacteraceae</taxon>
        <taxon>Bradyrhizobium</taxon>
    </lineage>
</organism>
<evidence type="ECO:0000313" key="2">
    <source>
        <dbReference type="EMBL" id="MBH5396370.1"/>
    </source>
</evidence>
<keyword evidence="2" id="KW-0548">Nucleotidyltransferase</keyword>
<keyword evidence="2" id="KW-0808">Transferase</keyword>
<name>A0ABS0PGY5_9BRAD</name>
<accession>A0ABS0PGY5</accession>
<dbReference type="SUPFAM" id="SSF69572">
    <property type="entry name" value="Activating enzymes of the ubiquitin-like proteins"/>
    <property type="match status" value="1"/>
</dbReference>
<sequence>MWYVTNLARFKSEREALDGLAADAEWLRPLGWRVDQSMRLVFDADICVGEREFPLSLQYPAHFPHTPPSVLPRGDETRWSVHQFGPGGELCLEYRPDNWTSDIMGVQLVESAHHLLATENPASGIPQAVASAHRLSLGQSLRARYLRFLVTRELNGFLAGLTVGTKLTGHAVMLFRPEAIIYVVDKISRSEADVWTNEAVPASLSTETYERQVSILRIPNDVPVPSAANFEEFRIAVSEFGFSDDETFLVLVRDEQIHPFAVFKDSVYAVATVPPHVEAKRLDDGHQHLQSKLVGVVGCGSLGSKFATMLARSGVGRFYLVDDDVLLPDNFMRHDLDWRDVGTHKVNATAQRLRHVNPTVEVAVRRIRVAGQEASEDAESVLGRLAACDLIVDATANPNVFNLLASIAGSAQKPMTWAEVFGGGIGGLIARSRPNIEPSPQLVRRAIENWFGERVATPVRATRDYATGGEGPPLIADDADVTSIAAPAARLAIDTLLNRDPSYFSHSAYAIGLGAGSVFSQAFETYPIDLGVAPEEEKRTLNTEEAGAQLTAIVKLFKPQ</sequence>
<comment type="caution">
    <text evidence="2">The sequence shown here is derived from an EMBL/GenBank/DDBJ whole genome shotgun (WGS) entry which is preliminary data.</text>
</comment>
<keyword evidence="3" id="KW-1185">Reference proteome</keyword>
<evidence type="ECO:0000313" key="3">
    <source>
        <dbReference type="Proteomes" id="UP000807370"/>
    </source>
</evidence>
<dbReference type="GO" id="GO:0016779">
    <property type="term" value="F:nucleotidyltransferase activity"/>
    <property type="evidence" value="ECO:0007669"/>
    <property type="project" value="UniProtKB-KW"/>
</dbReference>
<dbReference type="Proteomes" id="UP000807370">
    <property type="component" value="Unassembled WGS sequence"/>
</dbReference>
<dbReference type="CDD" id="cd00195">
    <property type="entry name" value="UBCc_UEV"/>
    <property type="match status" value="1"/>
</dbReference>
<dbReference type="SUPFAM" id="SSF54495">
    <property type="entry name" value="UBC-like"/>
    <property type="match status" value="1"/>
</dbReference>
<dbReference type="Gene3D" id="3.40.50.720">
    <property type="entry name" value="NAD(P)-binding Rossmann-like Domain"/>
    <property type="match status" value="1"/>
</dbReference>
<dbReference type="PANTHER" id="PTHR43267">
    <property type="entry name" value="TRNA THREONYLCARBAMOYLADENOSINE DEHYDRATASE"/>
    <property type="match status" value="1"/>
</dbReference>
<proteinExistence type="predicted"/>
<dbReference type="RefSeq" id="WP_197957802.1">
    <property type="nucleotide sequence ID" value="NZ_JACCHP010000001.1"/>
</dbReference>
<dbReference type="Pfam" id="PF00899">
    <property type="entry name" value="ThiF"/>
    <property type="match status" value="1"/>
</dbReference>
<dbReference type="InterPro" id="IPR000594">
    <property type="entry name" value="ThiF_NAD_FAD-bd"/>
</dbReference>
<protein>
    <submittedName>
        <fullName evidence="2">ThiF family adenylyltransferase</fullName>
    </submittedName>
</protein>
<gene>
    <name evidence="2" type="ORF">HZZ13_00875</name>
</gene>
<dbReference type="InterPro" id="IPR045886">
    <property type="entry name" value="ThiF/MoeB/HesA"/>
</dbReference>
<feature type="domain" description="THIF-type NAD/FAD binding fold" evidence="1">
    <location>
        <begin position="283"/>
        <end position="422"/>
    </location>
</feature>